<feature type="transmembrane region" description="Helical" evidence="2">
    <location>
        <begin position="534"/>
        <end position="561"/>
    </location>
</feature>
<gene>
    <name evidence="3" type="ORF">BDA96_05G054100</name>
</gene>
<proteinExistence type="predicted"/>
<evidence type="ECO:0000313" key="4">
    <source>
        <dbReference type="Proteomes" id="UP000807115"/>
    </source>
</evidence>
<sequence>MTLANVSSICDCVSEISAEDTSIFTSERYFHPYIMSQPSRRSRNMEDHSELDAAGTSVRGARPVDHRHRPPVQGNEHVSEDYVKHVEMRLQSVLLPKYVTDESEQPPTIYKVPQEIKGGNEDAYLPFAVEIGPFPHYEVAKRNKGYFYHQYEQLQEYKWHCVRRLIGRHHLLQEPERTPVLLHRCLNSLRSLEPRIRASYQMDSSTRAYASVTYRQHLALNMLLDGCFILQRLLKYAHIAKREEAEAKASSKEDEEEDDDWTQVFGRCWVWSLVTSDLLLLENQIPFFVLQSLFHDLRTDPDQSSDILIAGALRLFRSLRPQPLPLPSSDISPSNVHHLLHLFYLSVGLLPGPAMAPPEPDSLRRYRTPPSELSQWMPCARELEEAGVKIKARKGVSSFLDVRFDAGVLEIPVLQLYDNSEHVLRNLIAFEQTYPLTPGHVTAYAIFMDCLVASSEDMRLLQLRGVLMNQINGVRDQDKDDAAAGFFSGLCHGVQKSSDRNYLAGIIAEVNKYQQGRWPRWRTALVRNYFSNPWVATSLAAAVFLLALTFMQTFFAAYSYFKPPH</sequence>
<comment type="caution">
    <text evidence="3">The sequence shown here is derived from an EMBL/GenBank/DDBJ whole genome shotgun (WGS) entry which is preliminary data.</text>
</comment>
<dbReference type="AlphaFoldDB" id="A0A921UEQ3"/>
<reference evidence="3" key="2">
    <citation type="submission" date="2020-10" db="EMBL/GenBank/DDBJ databases">
        <authorList>
            <person name="Cooper E.A."/>
            <person name="Brenton Z.W."/>
            <person name="Flinn B.S."/>
            <person name="Jenkins J."/>
            <person name="Shu S."/>
            <person name="Flowers D."/>
            <person name="Luo F."/>
            <person name="Wang Y."/>
            <person name="Xia P."/>
            <person name="Barry K."/>
            <person name="Daum C."/>
            <person name="Lipzen A."/>
            <person name="Yoshinaga Y."/>
            <person name="Schmutz J."/>
            <person name="Saski C."/>
            <person name="Vermerris W."/>
            <person name="Kresovich S."/>
        </authorList>
    </citation>
    <scope>NUCLEOTIDE SEQUENCE</scope>
</reference>
<name>A0A921UEQ3_SORBI</name>
<dbReference type="InterPro" id="IPR004158">
    <property type="entry name" value="DUF247_pln"/>
</dbReference>
<dbReference type="PANTHER" id="PTHR31170:SF25">
    <property type="entry name" value="BNAA09G04570D PROTEIN"/>
    <property type="match status" value="1"/>
</dbReference>
<accession>A0A921UEQ3</accession>
<evidence type="ECO:0000256" key="1">
    <source>
        <dbReference type="SAM" id="MobiDB-lite"/>
    </source>
</evidence>
<feature type="region of interest" description="Disordered" evidence="1">
    <location>
        <begin position="38"/>
        <end position="75"/>
    </location>
</feature>
<dbReference type="EMBL" id="CM027684">
    <property type="protein sequence ID" value="KAG0528924.1"/>
    <property type="molecule type" value="Genomic_DNA"/>
</dbReference>
<keyword evidence="2" id="KW-0812">Transmembrane</keyword>
<evidence type="ECO:0000313" key="3">
    <source>
        <dbReference type="EMBL" id="KAG0528924.1"/>
    </source>
</evidence>
<keyword evidence="2" id="KW-1133">Transmembrane helix</keyword>
<organism evidence="3 4">
    <name type="scientific">Sorghum bicolor</name>
    <name type="common">Sorghum</name>
    <name type="synonym">Sorghum vulgare</name>
    <dbReference type="NCBI Taxonomy" id="4558"/>
    <lineage>
        <taxon>Eukaryota</taxon>
        <taxon>Viridiplantae</taxon>
        <taxon>Streptophyta</taxon>
        <taxon>Embryophyta</taxon>
        <taxon>Tracheophyta</taxon>
        <taxon>Spermatophyta</taxon>
        <taxon>Magnoliopsida</taxon>
        <taxon>Liliopsida</taxon>
        <taxon>Poales</taxon>
        <taxon>Poaceae</taxon>
        <taxon>PACMAD clade</taxon>
        <taxon>Panicoideae</taxon>
        <taxon>Andropogonodae</taxon>
        <taxon>Andropogoneae</taxon>
        <taxon>Sorghinae</taxon>
        <taxon>Sorghum</taxon>
    </lineage>
</organism>
<protein>
    <submittedName>
        <fullName evidence="3">Uncharacterized protein</fullName>
    </submittedName>
</protein>
<dbReference type="Pfam" id="PF03140">
    <property type="entry name" value="DUF247"/>
    <property type="match status" value="1"/>
</dbReference>
<dbReference type="Proteomes" id="UP000807115">
    <property type="component" value="Chromosome 5"/>
</dbReference>
<dbReference type="PANTHER" id="PTHR31170">
    <property type="entry name" value="BNAC04G53230D PROTEIN"/>
    <property type="match status" value="1"/>
</dbReference>
<evidence type="ECO:0000256" key="2">
    <source>
        <dbReference type="SAM" id="Phobius"/>
    </source>
</evidence>
<keyword evidence="2" id="KW-0472">Membrane</keyword>
<reference evidence="3" key="1">
    <citation type="journal article" date="2019" name="BMC Genomics">
        <title>A new reference genome for Sorghum bicolor reveals high levels of sequence similarity between sweet and grain genotypes: implications for the genetics of sugar metabolism.</title>
        <authorList>
            <person name="Cooper E.A."/>
            <person name="Brenton Z.W."/>
            <person name="Flinn B.S."/>
            <person name="Jenkins J."/>
            <person name="Shu S."/>
            <person name="Flowers D."/>
            <person name="Luo F."/>
            <person name="Wang Y."/>
            <person name="Xia P."/>
            <person name="Barry K."/>
            <person name="Daum C."/>
            <person name="Lipzen A."/>
            <person name="Yoshinaga Y."/>
            <person name="Schmutz J."/>
            <person name="Saski C."/>
            <person name="Vermerris W."/>
            <person name="Kresovich S."/>
        </authorList>
    </citation>
    <scope>NUCLEOTIDE SEQUENCE</scope>
</reference>